<accession>A0A2T0B8B4</accession>
<evidence type="ECO:0000256" key="10">
    <source>
        <dbReference type="ARBA" id="ARBA00023167"/>
    </source>
</evidence>
<feature type="domain" description="Homoserine dehydrogenase catalytic" evidence="14">
    <location>
        <begin position="159"/>
        <end position="334"/>
    </location>
</feature>
<evidence type="ECO:0000313" key="17">
    <source>
        <dbReference type="Proteomes" id="UP000239706"/>
    </source>
</evidence>
<dbReference type="PIRSF" id="PIRSF036497">
    <property type="entry name" value="HDH_short"/>
    <property type="match status" value="1"/>
</dbReference>
<dbReference type="PANTHER" id="PTHR43331">
    <property type="entry name" value="HOMOSERINE DEHYDROGENASE"/>
    <property type="match status" value="1"/>
</dbReference>
<evidence type="ECO:0000259" key="15">
    <source>
        <dbReference type="Pfam" id="PF03447"/>
    </source>
</evidence>
<gene>
    <name evidence="16" type="primary">hom_1</name>
    <name evidence="16" type="ORF">CLLI_04860</name>
</gene>
<keyword evidence="7" id="KW-0791">Threonine biosynthesis</keyword>
<evidence type="ECO:0000256" key="3">
    <source>
        <dbReference type="ARBA" id="ARBA00006753"/>
    </source>
</evidence>
<dbReference type="InterPro" id="IPR036291">
    <property type="entry name" value="NAD(P)-bd_dom_sf"/>
</dbReference>
<dbReference type="SUPFAM" id="SSF51735">
    <property type="entry name" value="NAD(P)-binding Rossmann-fold domains"/>
    <property type="match status" value="1"/>
</dbReference>
<dbReference type="UniPathway" id="UPA00051">
    <property type="reaction ID" value="UER00465"/>
</dbReference>
<keyword evidence="13" id="KW-0521">NADP</keyword>
<dbReference type="EMBL" id="PVXO01000009">
    <property type="protein sequence ID" value="PRR80102.1"/>
    <property type="molecule type" value="Genomic_DNA"/>
</dbReference>
<evidence type="ECO:0000256" key="13">
    <source>
        <dbReference type="PIRSR" id="PIRSR036497-2"/>
    </source>
</evidence>
<evidence type="ECO:0000259" key="14">
    <source>
        <dbReference type="Pfam" id="PF00742"/>
    </source>
</evidence>
<dbReference type="GO" id="GO:0004412">
    <property type="term" value="F:homoserine dehydrogenase activity"/>
    <property type="evidence" value="ECO:0007669"/>
    <property type="project" value="UniProtKB-EC"/>
</dbReference>
<dbReference type="Proteomes" id="UP000239706">
    <property type="component" value="Unassembled WGS sequence"/>
</dbReference>
<dbReference type="UniPathway" id="UPA00050">
    <property type="reaction ID" value="UER00063"/>
</dbReference>
<dbReference type="GO" id="GO:0009088">
    <property type="term" value="P:threonine biosynthetic process"/>
    <property type="evidence" value="ECO:0007669"/>
    <property type="project" value="UniProtKB-UniPathway"/>
</dbReference>
<dbReference type="FunFam" id="3.30.360.10:FF:000005">
    <property type="entry name" value="Homoserine dehydrogenase"/>
    <property type="match status" value="1"/>
</dbReference>
<proteinExistence type="inferred from homology"/>
<dbReference type="InterPro" id="IPR005106">
    <property type="entry name" value="Asp/hSer_DH_NAD-bd"/>
</dbReference>
<dbReference type="AlphaFoldDB" id="A0A2T0B8B4"/>
<protein>
    <recommendedName>
        <fullName evidence="5">Homoserine dehydrogenase</fullName>
        <ecNumber evidence="4">1.1.1.3</ecNumber>
    </recommendedName>
</protein>
<evidence type="ECO:0000256" key="1">
    <source>
        <dbReference type="ARBA" id="ARBA00005056"/>
    </source>
</evidence>
<evidence type="ECO:0000256" key="2">
    <source>
        <dbReference type="ARBA" id="ARBA00005062"/>
    </source>
</evidence>
<feature type="binding site" evidence="13">
    <location>
        <position position="209"/>
    </location>
    <ligand>
        <name>L-homoserine</name>
        <dbReference type="ChEBI" id="CHEBI:57476"/>
    </ligand>
</feature>
<evidence type="ECO:0000256" key="4">
    <source>
        <dbReference type="ARBA" id="ARBA00013213"/>
    </source>
</evidence>
<dbReference type="Gene3D" id="3.30.360.10">
    <property type="entry name" value="Dihydrodipicolinate Reductase, domain 2"/>
    <property type="match status" value="1"/>
</dbReference>
<evidence type="ECO:0000256" key="12">
    <source>
        <dbReference type="PIRSR" id="PIRSR036497-1"/>
    </source>
</evidence>
<evidence type="ECO:0000256" key="6">
    <source>
        <dbReference type="ARBA" id="ARBA00022605"/>
    </source>
</evidence>
<feature type="binding site" evidence="13">
    <location>
        <begin position="9"/>
        <end position="14"/>
    </location>
    <ligand>
        <name>NADP(+)</name>
        <dbReference type="ChEBI" id="CHEBI:58349"/>
    </ligand>
</feature>
<keyword evidence="10" id="KW-0486">Methionine biosynthesis</keyword>
<dbReference type="Pfam" id="PF03447">
    <property type="entry name" value="NAD_binding_3"/>
    <property type="match status" value="1"/>
</dbReference>
<comment type="similarity">
    <text evidence="3">Belongs to the homoserine dehydrogenase family.</text>
</comment>
<feature type="binding site" evidence="13">
    <location>
        <position position="124"/>
    </location>
    <ligand>
        <name>NADPH</name>
        <dbReference type="ChEBI" id="CHEBI:57783"/>
    </ligand>
</feature>
<dbReference type="OrthoDB" id="9808167at2"/>
<evidence type="ECO:0000256" key="9">
    <source>
        <dbReference type="ARBA" id="ARBA00023053"/>
    </source>
</evidence>
<organism evidence="16 17">
    <name type="scientific">Clostridium liquoris</name>
    <dbReference type="NCBI Taxonomy" id="1289519"/>
    <lineage>
        <taxon>Bacteria</taxon>
        <taxon>Bacillati</taxon>
        <taxon>Bacillota</taxon>
        <taxon>Clostridia</taxon>
        <taxon>Eubacteriales</taxon>
        <taxon>Clostridiaceae</taxon>
        <taxon>Clostridium</taxon>
    </lineage>
</organism>
<dbReference type="RefSeq" id="WP_106062668.1">
    <property type="nucleotide sequence ID" value="NZ_PVXO01000009.1"/>
</dbReference>
<keyword evidence="6" id="KW-0028">Amino-acid biosynthesis</keyword>
<name>A0A2T0B8B4_9CLOT</name>
<dbReference type="PANTHER" id="PTHR43331:SF1">
    <property type="entry name" value="HOMOSERINE DEHYDROGENASE"/>
    <property type="match status" value="1"/>
</dbReference>
<dbReference type="InterPro" id="IPR001342">
    <property type="entry name" value="HDH_cat"/>
</dbReference>
<comment type="pathway">
    <text evidence="2">Amino-acid biosynthesis; L-methionine biosynthesis via de novo pathway; L-homoserine from L-aspartate: step 3/3.</text>
</comment>
<comment type="caution">
    <text evidence="16">The sequence shown here is derived from an EMBL/GenBank/DDBJ whole genome shotgun (WGS) entry which is preliminary data.</text>
</comment>
<keyword evidence="8 16" id="KW-0560">Oxidoreductase</keyword>
<dbReference type="Pfam" id="PF00742">
    <property type="entry name" value="Homoserine_dh"/>
    <property type="match status" value="1"/>
</dbReference>
<dbReference type="Gene3D" id="3.40.50.720">
    <property type="entry name" value="NAD(P)-binding Rossmann-like Domain"/>
    <property type="match status" value="1"/>
</dbReference>
<evidence type="ECO:0000256" key="7">
    <source>
        <dbReference type="ARBA" id="ARBA00022697"/>
    </source>
</evidence>
<keyword evidence="17" id="KW-1185">Reference proteome</keyword>
<dbReference type="GO" id="GO:0050661">
    <property type="term" value="F:NADP binding"/>
    <property type="evidence" value="ECO:0007669"/>
    <property type="project" value="InterPro"/>
</dbReference>
<evidence type="ECO:0000256" key="11">
    <source>
        <dbReference type="ARBA" id="ARBA00048841"/>
    </source>
</evidence>
<comment type="pathway">
    <text evidence="1">Amino-acid biosynthesis; L-threonine biosynthesis; L-threonine from L-aspartate: step 3/5.</text>
</comment>
<dbReference type="EC" id="1.1.1.3" evidence="4"/>
<evidence type="ECO:0000256" key="5">
    <source>
        <dbReference type="ARBA" id="ARBA00013376"/>
    </source>
</evidence>
<dbReference type="GO" id="GO:0009086">
    <property type="term" value="P:methionine biosynthetic process"/>
    <property type="evidence" value="ECO:0007669"/>
    <property type="project" value="UniProtKB-KW"/>
</dbReference>
<feature type="active site" description="Proton donor" evidence="12">
    <location>
        <position position="224"/>
    </location>
</feature>
<dbReference type="InterPro" id="IPR022697">
    <property type="entry name" value="HDH_short"/>
</dbReference>
<evidence type="ECO:0000313" key="16">
    <source>
        <dbReference type="EMBL" id="PRR80102.1"/>
    </source>
</evidence>
<dbReference type="NCBIfam" id="NF005290">
    <property type="entry name" value="PRK06813.1"/>
    <property type="match status" value="1"/>
</dbReference>
<feature type="domain" description="Aspartate/homoserine dehydrogenase NAD-binding" evidence="15">
    <location>
        <begin position="9"/>
        <end position="147"/>
    </location>
</feature>
<sequence length="339" mass="37372">MKKKLVLSGFGKVGREFVKLIYERRQYIKNEYDVDLILCGVIGRLGCIFEDEGLDLQTLLKCKSGSSGILQYGEINKDSFYDYPVFEGDILVECTNSDINTGGMALNYILNAIERGMDVVIVSKGALVTNFHDIINKARKKNVKLKYSGATAAALPTMDVGYYSLAGSKINSIIGILNGTTNYILTKMFEHNISFNQALEEAIDKGITERENSMDIDGIDSGCKILLLSNSFMKTEYKLNQVSIKGIRNIEVEDIKKAKDEGKVIKLLSKAYFKDDKVVLEVGLEKIRKDHILASIKGTNKGAIFNTDTMGEICIFGGASNPRGAAAAAIKDVINICRQ</sequence>
<evidence type="ECO:0000256" key="8">
    <source>
        <dbReference type="ARBA" id="ARBA00023002"/>
    </source>
</evidence>
<keyword evidence="9" id="KW-0915">Sodium</keyword>
<reference evidence="16 17" key="1">
    <citation type="submission" date="2018-03" db="EMBL/GenBank/DDBJ databases">
        <title>Genome sequence of Clostridium liquoris DSM 100320.</title>
        <authorList>
            <person name="Poehlein A."/>
            <person name="Daniel R."/>
        </authorList>
    </citation>
    <scope>NUCLEOTIDE SEQUENCE [LARGE SCALE GENOMIC DNA]</scope>
    <source>
        <strain evidence="16 17">DSM 100320</strain>
    </source>
</reference>
<dbReference type="SUPFAM" id="SSF55347">
    <property type="entry name" value="Glyceraldehyde-3-phosphate dehydrogenase-like, C-terminal domain"/>
    <property type="match status" value="1"/>
</dbReference>
<comment type="catalytic activity">
    <reaction evidence="11">
        <text>L-homoserine + NADP(+) = L-aspartate 4-semialdehyde + NADPH + H(+)</text>
        <dbReference type="Rhea" id="RHEA:15761"/>
        <dbReference type="ChEBI" id="CHEBI:15378"/>
        <dbReference type="ChEBI" id="CHEBI:57476"/>
        <dbReference type="ChEBI" id="CHEBI:57783"/>
        <dbReference type="ChEBI" id="CHEBI:58349"/>
        <dbReference type="ChEBI" id="CHEBI:537519"/>
        <dbReference type="EC" id="1.1.1.3"/>
    </reaction>
    <physiologicalReaction direction="right-to-left" evidence="11">
        <dbReference type="Rhea" id="RHEA:15763"/>
    </physiologicalReaction>
</comment>